<keyword evidence="9 16" id="KW-1133">Transmembrane helix</keyword>
<accession>A0A6P7YPW0</accession>
<dbReference type="OrthoDB" id="6252479at2759"/>
<dbReference type="GeneID" id="115475449"/>
<evidence type="ECO:0000256" key="13">
    <source>
        <dbReference type="PROSITE-ProRule" id="PRU00043"/>
    </source>
</evidence>
<feature type="domain" description="Cadherin" evidence="20">
    <location>
        <begin position="2480"/>
        <end position="2583"/>
    </location>
</feature>
<feature type="domain" description="Cadherin" evidence="20">
    <location>
        <begin position="2169"/>
        <end position="2269"/>
    </location>
</feature>
<evidence type="ECO:0000256" key="12">
    <source>
        <dbReference type="ARBA" id="ARBA00023180"/>
    </source>
</evidence>
<dbReference type="SMART" id="SM00112">
    <property type="entry name" value="CA"/>
    <property type="match status" value="32"/>
</dbReference>
<keyword evidence="10 16" id="KW-0472">Membrane</keyword>
<feature type="signal peptide" evidence="17">
    <location>
        <begin position="1"/>
        <end position="24"/>
    </location>
</feature>
<evidence type="ECO:0000259" key="20">
    <source>
        <dbReference type="PROSITE" id="PS50268"/>
    </source>
</evidence>
<dbReference type="FunFam" id="2.60.40.60:FF:000052">
    <property type="entry name" value="FAT atypical cadherin 1"/>
    <property type="match status" value="1"/>
</dbReference>
<dbReference type="FunFam" id="2.60.40.60:FF:000021">
    <property type="entry name" value="FAT atypical cadherin 1"/>
    <property type="match status" value="2"/>
</dbReference>
<feature type="domain" description="Cadherin" evidence="20">
    <location>
        <begin position="1136"/>
        <end position="1241"/>
    </location>
</feature>
<dbReference type="Pfam" id="PF02210">
    <property type="entry name" value="Laminin_G_2"/>
    <property type="match status" value="1"/>
</dbReference>
<dbReference type="SMART" id="SM00181">
    <property type="entry name" value="EGF"/>
    <property type="match status" value="3"/>
</dbReference>
<keyword evidence="8" id="KW-0130">Cell adhesion</keyword>
<dbReference type="FunFam" id="2.60.40.60:FF:000215">
    <property type="entry name" value="FAT atypical cadherin 2"/>
    <property type="match status" value="1"/>
</dbReference>
<feature type="domain" description="Cadherin" evidence="20">
    <location>
        <begin position="1887"/>
        <end position="1965"/>
    </location>
</feature>
<dbReference type="CDD" id="cd11304">
    <property type="entry name" value="Cadherin_repeat"/>
    <property type="match status" value="32"/>
</dbReference>
<dbReference type="GO" id="GO:0005886">
    <property type="term" value="C:plasma membrane"/>
    <property type="evidence" value="ECO:0007669"/>
    <property type="project" value="UniProtKB-SubCell"/>
</dbReference>
<dbReference type="InterPro" id="IPR020894">
    <property type="entry name" value="Cadherin_CS"/>
</dbReference>
<dbReference type="FunFam" id="2.60.40.60:FF:000035">
    <property type="entry name" value="Protocadherin Fat 3"/>
    <property type="match status" value="1"/>
</dbReference>
<organism evidence="21 22">
    <name type="scientific">Microcaecilia unicolor</name>
    <dbReference type="NCBI Taxonomy" id="1415580"/>
    <lineage>
        <taxon>Eukaryota</taxon>
        <taxon>Metazoa</taxon>
        <taxon>Chordata</taxon>
        <taxon>Craniata</taxon>
        <taxon>Vertebrata</taxon>
        <taxon>Euteleostomi</taxon>
        <taxon>Amphibia</taxon>
        <taxon>Gymnophiona</taxon>
        <taxon>Siphonopidae</taxon>
        <taxon>Microcaecilia</taxon>
    </lineage>
</organism>
<feature type="domain" description="Cadherin" evidence="20">
    <location>
        <begin position="564"/>
        <end position="665"/>
    </location>
</feature>
<feature type="domain" description="Cadherin" evidence="20">
    <location>
        <begin position="364"/>
        <end position="457"/>
    </location>
</feature>
<keyword evidence="11 14" id="KW-1015">Disulfide bond</keyword>
<dbReference type="KEGG" id="muo:115475449"/>
<dbReference type="FunFam" id="2.60.40.60:FF:000061">
    <property type="entry name" value="FAT atypical cadherin 3"/>
    <property type="match status" value="1"/>
</dbReference>
<dbReference type="Gene3D" id="2.10.25.10">
    <property type="entry name" value="Laminin"/>
    <property type="match status" value="3"/>
</dbReference>
<dbReference type="FunFam" id="2.60.40.60:FF:000041">
    <property type="entry name" value="FAT atypical cadherin 1"/>
    <property type="match status" value="1"/>
</dbReference>
<evidence type="ECO:0000256" key="8">
    <source>
        <dbReference type="ARBA" id="ARBA00022889"/>
    </source>
</evidence>
<feature type="region of interest" description="Disordered" evidence="15">
    <location>
        <begin position="4362"/>
        <end position="4384"/>
    </location>
</feature>
<evidence type="ECO:0000256" key="16">
    <source>
        <dbReference type="SAM" id="Phobius"/>
    </source>
</evidence>
<evidence type="ECO:0000256" key="1">
    <source>
        <dbReference type="ARBA" id="ARBA00004162"/>
    </source>
</evidence>
<dbReference type="FunFam" id="2.60.40.60:FF:000065">
    <property type="entry name" value="FAT atypical cadherin 1"/>
    <property type="match status" value="1"/>
</dbReference>
<evidence type="ECO:0000313" key="22">
    <source>
        <dbReference type="RefSeq" id="XP_030067038.1"/>
    </source>
</evidence>
<evidence type="ECO:0000256" key="6">
    <source>
        <dbReference type="ARBA" id="ARBA00022737"/>
    </source>
</evidence>
<dbReference type="FunFam" id="2.60.40.60:FF:000059">
    <property type="entry name" value="FAT atypical cadherin 3"/>
    <property type="match status" value="1"/>
</dbReference>
<dbReference type="FunFam" id="2.60.40.60:FF:000058">
    <property type="entry name" value="FAT atypical cadherin 3"/>
    <property type="match status" value="1"/>
</dbReference>
<feature type="domain" description="EGF-like" evidence="19">
    <location>
        <begin position="4019"/>
        <end position="4056"/>
    </location>
</feature>
<dbReference type="SUPFAM" id="SSF49313">
    <property type="entry name" value="Cadherin-like"/>
    <property type="match status" value="33"/>
</dbReference>
<dbReference type="PROSITE" id="PS01186">
    <property type="entry name" value="EGF_2"/>
    <property type="match status" value="1"/>
</dbReference>
<dbReference type="FunFam" id="2.60.40.60:FF:000198">
    <property type="entry name" value="Protocadherin Fat 2"/>
    <property type="match status" value="1"/>
</dbReference>
<comment type="caution">
    <text evidence="14">Lacks conserved residue(s) required for the propagation of feature annotation.</text>
</comment>
<dbReference type="PROSITE" id="PS50026">
    <property type="entry name" value="EGF_3"/>
    <property type="match status" value="3"/>
</dbReference>
<feature type="domain" description="EGF-like" evidence="19">
    <location>
        <begin position="3981"/>
        <end position="4017"/>
    </location>
</feature>
<dbReference type="SMART" id="SM00179">
    <property type="entry name" value="EGF_CA"/>
    <property type="match status" value="2"/>
</dbReference>
<sequence>MRPISRTQIFGFLIFLMHYKICEGDLEKDDVSSLHFTQNIYNATIYENSAPKTYVESRIKTGVYMTDPHWVIKYRITSGDSMGFFKTEEQVVGNFCFLRIRTRSGNVALLNREVKDNYILTIEASEKMFDYEAFTKVTIHILDRNDLKPLFSPPSYKFSVKEDTSVKTTIGRVSATDADLGQNAMFYFTFNPRNTLFSVHPTSGAVILTGNLNATQRNKHELQVLAVDRMKKISEGNGFGNLASFVIQVEPAIRKPPSITKVQVTTCNLPESLLCATLVVDASEMGVQSLDIKSGDSNNFFKIIKSYVGSNEFMVVSTKEINWFDNPLGFNLSLQAKGKGNPPLYSQIKTIHIPPPRYVSARFQQDIYRVHLSECAPPGSQVTMVKVNSGFPNLKYFLKPTPDSTTFKINPQTGLITTSRFIQNQFHFDLEVITTTAQASAAVSIDIIDCNNNDPSFKQSSFHGTFNENIPVGTSVFQIHATDADKGENGLVTYTLFNQRSVPFTIDTFSGIISTSKLLDYEMTRRVYSLRVWASDCGSPFRRETEVYVSLTLNNLNDNVPIFEKVNCNVSIPRDLPVGERIILMSAVDLDELHHIKYEILSGNELQKFELDPISGIISLKESFQYLSNILPSFYSLKITATDGENSALPTTISITTTSPGLPVSMQCEETGVLKKLTDTIIDSIRTQSEDQNQEEDTSLNIHLINSHAPKFDNSFPVSTDVMEDITINSTIVHLVATDLDTGFNGKLVYVISDKNEDSCFTIDPDTGHLKVLSPLDREKTSFYILNITVYDLGTPQKSSWKLLAVNILDANDNAPRFPSLGYQVTIPEDANIGSTIIQVEAEDADIEDNRRIRYSIITPTDKFAIDETTGQITVTSLLDRETWPQYILKIEARDQPKVGQQLFSVTDLIVVLEDINDNTPHCIPVIGKVKVPEDLPLGTILLFVEAIDADSGPGGEITYSLNSNEQGIFSVEKTTGALTLERELDFEKVNFYNLTVKASDGGQPLSRSSMCYVEVDVLDVNENLHPPQFPSFVIKGWVQENLPVGTSVITVTAQDGDKGKDGEIMYSIRDGTGLTVFSIEEDTGIIRTTAPLDCEAISHYWLTVQATDLGSDPFSSIAEVYIEVTDINDNAPQLSLPVFYASIPENSPQDISVLQLEAWDADTSANGKLTFQITTGNTQGFFTINPDAGLISTTSQQLDREHKAEHILEVSVSDNGYPSLQSSSRVIISILDVNDNAPAFLHKSFMVSLPEQNDNVDLRPVYRLVALDKDEWQNSQITYSIEDHPEDLFIIHPTSGIVSSRSTFPAGEYNILTIRATDSGSPPLSSSVRLHIKWISKPDPSSDPWALDEPYFNFAVMETDPVNHMVGVIGTESSSRQLWFDIIGGDDDLDFDIDKSTGGMVIARALNASKRSNYNLTIQVTNGSSIIITQAYIHVINVNQHRPRFLEKHYEVTIPENATPGTEIIQVSATDQDSGNRLIYIIQSSFNPRSMNLFHMDPNRGTLTILETLDYESMPFHTLTVMVRDQEVPIKRNFVRVVIKVKDCNDNPPQFTSLQYSGDILRSAVIGSEILQVKALDKDQGTNADIHYSISAGNGEEFFSIGPLSGVITLAKKLDHIKQEYFTLTVSATNQAFPQLSDSTTAHIKVKLSENESPKFSAEEYLAEINESSCVGSFVILVSATSSSALSYEIREGNQDGSFAINSFSGLISTQKNLDFEKVSSYQLKVRATNMLGVLTDVTVFIYVIDENDNAPTFVKPAYVGHISESSRKKGLVVDENHAPLVIQATDADKDSNALLIYEILEHEVLKYFKIDSSMGTLTATAELDYELSPVFHFNVHVHDSGTPSLFASKPASVTIYVKDINDSPPVFLQNIYEVTIWLPSQSMKVLTVQAKDTDSSEVTYSIVEGNLEGAFSIHPLTGLISLVNATLLRTYHELTVRATDGLYKSTTLVKINVLETQETTLRFGQALYTARVTENMTDIKTLVVLGVLGYQLNEPLFYSILNDEEMFSIISSSGVLQTTGVEFDREKKDLYEIAVQVKDNRNPLRVAQSKVKIYVEDVNDNPPEFDNLPYYASVQEDAEPGNFIFQVSATDRDIGNNAAITFSFAEDYTYFWIDSHLGVISMKKTFDYETLNKYILKVIAQDGGHPPLSSEEQVLITLRNKSSPIFQSLYYTVKVPENIPVYTSILHIQARSPQGLRVIYNLVEKESLKMFNINFKTGVLNVVDQLDYESKTKHTFTVRATDTALGSFSDAVVEVKVEDINDNSPVFSQLVYTAVVFEGLPTHTPVVQVFATDEDSGRNKMISYSILDNGSESSLKFFHIDSSTGEISTAQELDYEHREQFHIKLRAVDNGIPPLATEALVIVNVSDINDNPPEFKQSQYETSVNELATCGYVVIKVQAVDSDSAGITKLKYLILSGNNYRHFNINTISGIISISKLCKNNLYPSYKLRLSVSDGVYRTDVPVYINTSYANKYSPSFQQHMFEVELAENAELGTKVIDVLAFDPDDGPYGMINYTIINKLAYKTFSINDAGHIATLKKLDRENSTEKVIEIKVMARDGGGKVAFCTVKIILTDENDNLPQFTSSEYTLSVQSNISKGSPIIQLLAYDADEGVNADVIYSIDSNPDQLIEISPSTGIVKVKGSLAGLENKVFTFKVKAQDSGPPFWNSSIPVHFQVVPTEVSLPKFSEPLYTFSVSEDLPAGSEVGLVKAVAEKSVIYSLVEGTTAESNKDGIFTLDKQTGVLKVAKTVDHERTKWYQIDALAKCSHFETELASLGSVSIQVKDVNDNRPVFEANPYKAFLVENMPAGTTVIQVTANDQDTGSDGQVTYSLETKPALHGLFAIDKESGWITTLKELDCETVETYRFNVMATDHGRKVQLTSQTLVEVTIIDENDNPPQFTSDLYKGSVVENSHPGEFIVTLKTTDADLSEQNWRATCSITEGDPLGQFSINQIGEEWIISSQKSLDREEIETYHLKVMASDGKFQTAADVEIVVLDVNDNSPQCQQMRYIGKIPEDALPGLFILSVSAQDADAGRGAQITYTLHGPGAKEFRLDPHTGELTTLAPLDREQKATYQLLAKATDGGGQSCQADVILTIEDVNDNAPRFSMTHYPVAVFHNSKVKTPIAVVFAKDPDEGCNADVLYALTNSANGQFSIEETTGVIYLEKSLQEAKRSTIEISISATDQGTPHQLSNFATVTISVVDLSNYLPVFWGTEYVVTVMEDKAVGTEVLNLTELTRQSAENVEIKYKIVNGNEHRRFLLNARTGILYVNGSLDCDVCHEYYLSIEGSRGSAALLSDVIMVVINITDVNNHEPRFAQEHYIIEVSEDVAVGDIILTVSADDKDGPMNNQITFSLIDGDPDGHFSIHPKLGEICVVKHLDREEISHYSLKVRAEDNGYPVLFSDGAVNVQVSDVNDNPPTFFQLNYSLVVQEGIPVGTSILELVLTDRDSPENGPPYLFRVTSGNDEKAFQVDQNGLLVTSSVLNRKTKDHYLLQVQVSDSGIPPLSSFAFVNIQVIERSQYPPSALPLEIFISTNERVFRGGVLGKIHATDRDPHDILLYNLISEQSEEAHFSVGNTDGKILASMGLPCGDYTLNVSISDQTFTIFTSVQVLVWCFSQDSLERALVLRFSQVSPEEFIGDHWRSLQRFLGNILNTNRQQIHMASLQRVEASSSMDLLLVVGESDGPAHKPHLIADKISASAHELEQSVGLQLQKTIHLPCHGPNCAKRICKENFQLDPDVLFTYSTARLSVITPQHALEQTCSCNGTAVKFDGHSFMRYHKERVKDWVVRFLLKTRQSHAVLVSINGTTPGLLELVNGVLHFKSRCHDNSNWNYSSQRFVNDGSWHEVLLELKRSSFRLIIDGLGETVPLQLSVPCEHSYLKEEMIIGGLIHHHQGQKISQAFRVCLDAISINGEDVLLLREMKAGKVLEEVGIKQCCSHGGACIGDPCHNGGFCVELHSGDYTCMCPPSFTGSHCEFWDGPCESQPCFHGGTCTSTSTGYTCSCLLEYQGKRCEEEVTGCLQKPCLNAGYCVKIGTDSSYCNCTDGYKGHFCEVVISSENKISPMISGPQEIVEIVVILTFIVAVVVAIVILRKRICRRIKTHKPVAKEDPDAVAKNELSKNIGVDTQTAAPPIELDILSKRSQNDLDTAGQRKQPDTPELISFGSGKAQKYRVMAVCSVAPNLPPAPPSSSDNESIVKNTWEGEDYVYPGATSYWSSSYHPSTMQDYPHYEIIQNSPLPSPDLPPPIPPPPRDSEHVTLYDGFPFPLDQGNKRAPIPPRYSNQSLEDIISSGPESPASQCQNEYTAISYYPSEFIESQGTRYLPDASYKRVNMRLSVAQPSFADCKMVPSAFRVHPLPPPNYDDSDLVESDYGSSEEVVI</sequence>
<dbReference type="PRINTS" id="PR00205">
    <property type="entry name" value="CADHERIN"/>
</dbReference>
<keyword evidence="2" id="KW-1003">Cell membrane</keyword>
<dbReference type="FunFam" id="2.60.40.60:FF:000015">
    <property type="entry name" value="FAT atypical cadherin 1"/>
    <property type="match status" value="2"/>
</dbReference>
<keyword evidence="7 13" id="KW-0106">Calcium</keyword>
<dbReference type="FunFam" id="2.60.40.60:FF:000194">
    <property type="entry name" value="FAT atypical cadherin 2"/>
    <property type="match status" value="1"/>
</dbReference>
<dbReference type="FunFam" id="2.60.40.60:FF:000053">
    <property type="entry name" value="FAT atypical cadherin 3"/>
    <property type="match status" value="1"/>
</dbReference>
<feature type="domain" description="Cadherin" evidence="20">
    <location>
        <begin position="1756"/>
        <end position="1869"/>
    </location>
</feature>
<evidence type="ECO:0000256" key="14">
    <source>
        <dbReference type="PROSITE-ProRule" id="PRU00076"/>
    </source>
</evidence>
<dbReference type="InterPro" id="IPR013320">
    <property type="entry name" value="ConA-like_dom_sf"/>
</dbReference>
<dbReference type="FunFam" id="2.60.40.60:FF:000116">
    <property type="entry name" value="Dachsous cadherin-related 2"/>
    <property type="match status" value="1"/>
</dbReference>
<evidence type="ECO:0000256" key="2">
    <source>
        <dbReference type="ARBA" id="ARBA00022475"/>
    </source>
</evidence>
<dbReference type="PROSITE" id="PS00232">
    <property type="entry name" value="CADHERIN_1"/>
    <property type="match status" value="12"/>
</dbReference>
<evidence type="ECO:0000256" key="17">
    <source>
        <dbReference type="SAM" id="SignalP"/>
    </source>
</evidence>
<feature type="domain" description="Cadherin" evidence="20">
    <location>
        <begin position="819"/>
        <end position="927"/>
    </location>
</feature>
<protein>
    <submittedName>
        <fullName evidence="22">Protocadherin Fat 2</fullName>
    </submittedName>
</protein>
<dbReference type="FunFam" id="2.60.40.60:FF:000066">
    <property type="entry name" value="FAT atypical cadherin 1"/>
    <property type="match status" value="1"/>
</dbReference>
<keyword evidence="5 17" id="KW-0732">Signal</keyword>
<dbReference type="GO" id="GO:0007156">
    <property type="term" value="P:homophilic cell adhesion via plasma membrane adhesion molecules"/>
    <property type="evidence" value="ECO:0007669"/>
    <property type="project" value="InterPro"/>
</dbReference>
<feature type="domain" description="Cadherin" evidence="20">
    <location>
        <begin position="2794"/>
        <end position="2900"/>
    </location>
</feature>
<dbReference type="PROSITE" id="PS50025">
    <property type="entry name" value="LAM_G_DOMAIN"/>
    <property type="match status" value="1"/>
</dbReference>
<dbReference type="PROSITE" id="PS00022">
    <property type="entry name" value="EGF_1"/>
    <property type="match status" value="3"/>
</dbReference>
<feature type="domain" description="Cadherin" evidence="20">
    <location>
        <begin position="924"/>
        <end position="1030"/>
    </location>
</feature>
<dbReference type="GO" id="GO:0005509">
    <property type="term" value="F:calcium ion binding"/>
    <property type="evidence" value="ECO:0007669"/>
    <property type="project" value="UniProtKB-UniRule"/>
</dbReference>
<feature type="domain" description="Cadherin" evidence="20">
    <location>
        <begin position="2068"/>
        <end position="2168"/>
    </location>
</feature>
<evidence type="ECO:0000256" key="9">
    <source>
        <dbReference type="ARBA" id="ARBA00022989"/>
    </source>
</evidence>
<feature type="domain" description="Cadherin" evidence="20">
    <location>
        <begin position="2584"/>
        <end position="2687"/>
    </location>
</feature>
<feature type="domain" description="Cadherin" evidence="20">
    <location>
        <begin position="3213"/>
        <end position="3317"/>
    </location>
</feature>
<feature type="transmembrane region" description="Helical" evidence="16">
    <location>
        <begin position="4075"/>
        <end position="4095"/>
    </location>
</feature>
<evidence type="ECO:0000256" key="4">
    <source>
        <dbReference type="ARBA" id="ARBA00022692"/>
    </source>
</evidence>
<comment type="subcellular location">
    <subcellularLocation>
        <location evidence="1">Cell membrane</location>
        <topology evidence="1">Single-pass membrane protein</topology>
    </subcellularLocation>
</comment>
<evidence type="ECO:0000259" key="19">
    <source>
        <dbReference type="PROSITE" id="PS50026"/>
    </source>
</evidence>
<dbReference type="SUPFAM" id="SSF49899">
    <property type="entry name" value="Concanavalin A-like lectins/glucanases"/>
    <property type="match status" value="1"/>
</dbReference>
<dbReference type="Pfam" id="PF00028">
    <property type="entry name" value="Cadherin"/>
    <property type="match status" value="29"/>
</dbReference>
<keyword evidence="6" id="KW-0677">Repeat</keyword>
<evidence type="ECO:0000313" key="21">
    <source>
        <dbReference type="Proteomes" id="UP000515156"/>
    </source>
</evidence>
<dbReference type="RefSeq" id="XP_030067038.1">
    <property type="nucleotide sequence ID" value="XM_030211178.1"/>
</dbReference>
<dbReference type="CDD" id="cd00054">
    <property type="entry name" value="EGF_CA"/>
    <property type="match status" value="2"/>
</dbReference>
<feature type="domain" description="Cadherin" evidence="20">
    <location>
        <begin position="2378"/>
        <end position="2479"/>
    </location>
</feature>
<feature type="domain" description="Cadherin" evidence="20">
    <location>
        <begin position="714"/>
        <end position="818"/>
    </location>
</feature>
<feature type="domain" description="Cadherin" evidence="20">
    <location>
        <begin position="1447"/>
        <end position="1552"/>
    </location>
</feature>
<feature type="domain" description="Cadherin" evidence="20">
    <location>
        <begin position="3318"/>
        <end position="3422"/>
    </location>
</feature>
<feature type="domain" description="Cadherin" evidence="20">
    <location>
        <begin position="3108"/>
        <end position="3212"/>
    </location>
</feature>
<dbReference type="CTD" id="2196"/>
<dbReference type="SUPFAM" id="SSF57196">
    <property type="entry name" value="EGF/Laminin"/>
    <property type="match status" value="3"/>
</dbReference>
<dbReference type="FunFam" id="2.60.40.60:FF:000080">
    <property type="entry name" value="FAT atypical cadherin 1"/>
    <property type="match status" value="1"/>
</dbReference>
<dbReference type="PANTHER" id="PTHR24026:SF133">
    <property type="entry name" value="CADHERIN-RELATED FAMILY MEMBER 2"/>
    <property type="match status" value="1"/>
</dbReference>
<keyword evidence="3 14" id="KW-0245">EGF-like domain</keyword>
<evidence type="ECO:0000256" key="7">
    <source>
        <dbReference type="ARBA" id="ARBA00022837"/>
    </source>
</evidence>
<feature type="domain" description="Cadherin" evidence="20">
    <location>
        <begin position="3423"/>
        <end position="3527"/>
    </location>
</feature>
<feature type="domain" description="Cadherin" evidence="20">
    <location>
        <begin position="2688"/>
        <end position="2793"/>
    </location>
</feature>
<dbReference type="FunCoup" id="A0A6P7YPW0">
    <property type="interactions" value="89"/>
</dbReference>
<keyword evidence="12" id="KW-0325">Glycoprotein</keyword>
<dbReference type="FunFam" id="2.60.40.60:FF:000089">
    <property type="entry name" value="FAT atypical cadherin 1"/>
    <property type="match status" value="1"/>
</dbReference>
<feature type="domain" description="Cadherin" evidence="20">
    <location>
        <begin position="152"/>
        <end position="259"/>
    </location>
</feature>
<feature type="domain" description="Cadherin" evidence="20">
    <location>
        <begin position="1553"/>
        <end position="1657"/>
    </location>
</feature>
<keyword evidence="4 16" id="KW-0812">Transmembrane</keyword>
<keyword evidence="21" id="KW-1185">Reference proteome</keyword>
<dbReference type="FunFam" id="2.60.40.60:FF:000039">
    <property type="entry name" value="FAT atypical cadherin 3"/>
    <property type="match status" value="1"/>
</dbReference>
<dbReference type="InterPro" id="IPR002126">
    <property type="entry name" value="Cadherin-like_dom"/>
</dbReference>
<reference evidence="22" key="1">
    <citation type="submission" date="2025-08" db="UniProtKB">
        <authorList>
            <consortium name="RefSeq"/>
        </authorList>
    </citation>
    <scope>IDENTIFICATION</scope>
</reference>
<feature type="domain" description="EGF-like" evidence="19">
    <location>
        <begin position="3942"/>
        <end position="3979"/>
    </location>
</feature>
<feature type="domain" description="Cadherin" evidence="20">
    <location>
        <begin position="1658"/>
        <end position="1755"/>
    </location>
</feature>
<feature type="disulfide bond" evidence="14">
    <location>
        <begin position="3969"/>
        <end position="3978"/>
    </location>
</feature>
<dbReference type="Pfam" id="PF00008">
    <property type="entry name" value="EGF"/>
    <property type="match status" value="2"/>
</dbReference>
<dbReference type="FunFam" id="2.60.40.60:FF:000024">
    <property type="entry name" value="FAT atypical cadherin 3"/>
    <property type="match status" value="1"/>
</dbReference>
<dbReference type="InterPro" id="IPR001791">
    <property type="entry name" value="Laminin_G"/>
</dbReference>
<dbReference type="SMART" id="SM00282">
    <property type="entry name" value="LamG"/>
    <property type="match status" value="1"/>
</dbReference>
<evidence type="ECO:0000256" key="15">
    <source>
        <dbReference type="SAM" id="MobiDB-lite"/>
    </source>
</evidence>
<feature type="disulfide bond" evidence="14">
    <location>
        <begin position="4007"/>
        <end position="4016"/>
    </location>
</feature>
<dbReference type="PANTHER" id="PTHR24026">
    <property type="entry name" value="FAT ATYPICAL CADHERIN-RELATED"/>
    <property type="match status" value="1"/>
</dbReference>
<dbReference type="FunFam" id="2.60.40.60:FF:000026">
    <property type="entry name" value="FAT atypical cadherin 1"/>
    <property type="match status" value="2"/>
</dbReference>
<dbReference type="FunFam" id="2.60.40.60:FF:000084">
    <property type="entry name" value="FAT atypical cadherin 3"/>
    <property type="match status" value="1"/>
</dbReference>
<dbReference type="FunFam" id="2.60.40.60:FF:000064">
    <property type="entry name" value="FAT atypical cadherin 1"/>
    <property type="match status" value="1"/>
</dbReference>
<dbReference type="Gene3D" id="2.60.40.60">
    <property type="entry name" value="Cadherins"/>
    <property type="match status" value="32"/>
</dbReference>
<name>A0A6P7YPW0_9AMPH</name>
<dbReference type="FunFam" id="2.60.40.60:FF:000032">
    <property type="entry name" value="FAT atypical cadherin 1"/>
    <property type="match status" value="1"/>
</dbReference>
<evidence type="ECO:0000256" key="10">
    <source>
        <dbReference type="ARBA" id="ARBA00023136"/>
    </source>
</evidence>
<feature type="disulfide bond" evidence="14">
    <location>
        <begin position="4046"/>
        <end position="4055"/>
    </location>
</feature>
<feature type="domain" description="Cadherin" evidence="20">
    <location>
        <begin position="2901"/>
        <end position="3005"/>
    </location>
</feature>
<feature type="domain" description="Cadherin" evidence="20">
    <location>
        <begin position="37"/>
        <end position="151"/>
    </location>
</feature>
<feature type="domain" description="Cadherin" evidence="20">
    <location>
        <begin position="3006"/>
        <end position="3107"/>
    </location>
</feature>
<dbReference type="FunFam" id="2.60.40.60:FF:000037">
    <property type="entry name" value="FAT atypical cadherin 1"/>
    <property type="match status" value="1"/>
</dbReference>
<evidence type="ECO:0000256" key="5">
    <source>
        <dbReference type="ARBA" id="ARBA00022729"/>
    </source>
</evidence>
<dbReference type="CDD" id="cd00110">
    <property type="entry name" value="LamG"/>
    <property type="match status" value="1"/>
</dbReference>
<feature type="domain" description="Cadherin" evidence="20">
    <location>
        <begin position="458"/>
        <end position="563"/>
    </location>
</feature>
<dbReference type="PROSITE" id="PS50268">
    <property type="entry name" value="CADHERIN_2"/>
    <property type="match status" value="32"/>
</dbReference>
<dbReference type="FunFam" id="2.60.40.60:FF:000071">
    <property type="entry name" value="FAT atypical cadherin 1"/>
    <property type="match status" value="1"/>
</dbReference>
<feature type="domain" description="Cadherin" evidence="20">
    <location>
        <begin position="1349"/>
        <end position="1446"/>
    </location>
</feature>
<evidence type="ECO:0000259" key="18">
    <source>
        <dbReference type="PROSITE" id="PS50025"/>
    </source>
</evidence>
<dbReference type="FunFam" id="2.60.40.60:FF:000033">
    <property type="entry name" value="FAT atypical cadherin 1"/>
    <property type="match status" value="2"/>
</dbReference>
<dbReference type="Proteomes" id="UP000515156">
    <property type="component" value="Chromosome 8"/>
</dbReference>
<dbReference type="InterPro" id="IPR000742">
    <property type="entry name" value="EGF"/>
</dbReference>
<dbReference type="FunFam" id="2.10.25.10:FF:000066">
    <property type="entry name" value="FAT atypical cadherin 4"/>
    <property type="match status" value="1"/>
</dbReference>
<feature type="domain" description="Cadherin" evidence="20">
    <location>
        <begin position="2270"/>
        <end position="2377"/>
    </location>
</feature>
<dbReference type="Gene3D" id="2.60.120.200">
    <property type="match status" value="1"/>
</dbReference>
<evidence type="ECO:0000256" key="11">
    <source>
        <dbReference type="ARBA" id="ARBA00023157"/>
    </source>
</evidence>
<dbReference type="InterPro" id="IPR015919">
    <property type="entry name" value="Cadherin-like_sf"/>
</dbReference>
<feature type="chain" id="PRO_5028388790" evidence="17">
    <location>
        <begin position="25"/>
        <end position="4384"/>
    </location>
</feature>
<dbReference type="FunFam" id="2.60.40.60:FF:000051">
    <property type="entry name" value="FAT atypical cadherin 1"/>
    <property type="match status" value="1"/>
</dbReference>
<dbReference type="InParanoid" id="A0A6P7YPW0"/>
<dbReference type="InterPro" id="IPR001881">
    <property type="entry name" value="EGF-like_Ca-bd_dom"/>
</dbReference>
<feature type="domain" description="Laminin G" evidence="18">
    <location>
        <begin position="3768"/>
        <end position="3940"/>
    </location>
</feature>
<gene>
    <name evidence="22" type="primary">FAT2</name>
</gene>
<feature type="domain" description="Cadherin" evidence="20">
    <location>
        <begin position="1966"/>
        <end position="2067"/>
    </location>
</feature>
<proteinExistence type="predicted"/>
<evidence type="ECO:0000256" key="3">
    <source>
        <dbReference type="ARBA" id="ARBA00022536"/>
    </source>
</evidence>
<feature type="domain" description="Cadherin" evidence="20">
    <location>
        <begin position="1242"/>
        <end position="1353"/>
    </location>
</feature>
<feature type="domain" description="Cadherin" evidence="20">
    <location>
        <begin position="1039"/>
        <end position="1140"/>
    </location>
</feature>